<accession>A0A9W4NG13</accession>
<comment type="caution">
    <text evidence="2">The sequence shown here is derived from an EMBL/GenBank/DDBJ whole genome shotgun (WGS) entry which is preliminary data.</text>
</comment>
<name>A0A9W4NG13_9EURO</name>
<keyword evidence="1" id="KW-0812">Transmembrane</keyword>
<feature type="transmembrane region" description="Helical" evidence="1">
    <location>
        <begin position="152"/>
        <end position="173"/>
    </location>
</feature>
<organism evidence="2 3">
    <name type="scientific">Penicillium salamii</name>
    <dbReference type="NCBI Taxonomy" id="1612424"/>
    <lineage>
        <taxon>Eukaryota</taxon>
        <taxon>Fungi</taxon>
        <taxon>Dikarya</taxon>
        <taxon>Ascomycota</taxon>
        <taxon>Pezizomycotina</taxon>
        <taxon>Eurotiomycetes</taxon>
        <taxon>Eurotiomycetidae</taxon>
        <taxon>Eurotiales</taxon>
        <taxon>Aspergillaceae</taxon>
        <taxon>Penicillium</taxon>
    </lineage>
</organism>
<evidence type="ECO:0000256" key="1">
    <source>
        <dbReference type="SAM" id="Phobius"/>
    </source>
</evidence>
<dbReference type="OrthoDB" id="3941538at2759"/>
<gene>
    <name evidence="2" type="ORF">PSALAMII_LOCUS3753</name>
</gene>
<feature type="transmembrane region" description="Helical" evidence="1">
    <location>
        <begin position="121"/>
        <end position="140"/>
    </location>
</feature>
<reference evidence="2" key="1">
    <citation type="submission" date="2021-07" db="EMBL/GenBank/DDBJ databases">
        <authorList>
            <person name="Branca A.L. A."/>
        </authorList>
    </citation>
    <scope>NUCLEOTIDE SEQUENCE</scope>
</reference>
<feature type="transmembrane region" description="Helical" evidence="1">
    <location>
        <begin position="16"/>
        <end position="36"/>
    </location>
</feature>
<proteinExistence type="predicted"/>
<protein>
    <submittedName>
        <fullName evidence="2">Uncharacterized protein</fullName>
    </submittedName>
</protein>
<evidence type="ECO:0000313" key="3">
    <source>
        <dbReference type="Proteomes" id="UP001152592"/>
    </source>
</evidence>
<dbReference type="Proteomes" id="UP001152592">
    <property type="component" value="Unassembled WGS sequence"/>
</dbReference>
<dbReference type="EMBL" id="CAJVPD010000177">
    <property type="protein sequence ID" value="CAG8362236.1"/>
    <property type="molecule type" value="Genomic_DNA"/>
</dbReference>
<sequence length="274" mass="28415">MDMENANRPAISSESLVCVDFLFLLCIKTAVTIYSWPSSTTYISLSFLTVGIIVWVFFALAALDIAANAAAGPAAVATAAHVNGSPLTARALQLGALAGVTKSGILAFVEFLGYAGLPTPAWVLLVLVASCFGICVIITAEISNLVLGETPSALLIAAVVAAIPLWGECIGIYQSAGGLYGGKPQTQTCIMGLDALGGYVFARMAHNGGYDICSYNTAAAAGAVYGVITGVFHTILGCMAGCATYESTNGHYTMHNVFGTSEGYDSNWNRNGHF</sequence>
<keyword evidence="1" id="KW-0472">Membrane</keyword>
<feature type="transmembrane region" description="Helical" evidence="1">
    <location>
        <begin position="42"/>
        <end position="63"/>
    </location>
</feature>
<dbReference type="AlphaFoldDB" id="A0A9W4NG13"/>
<keyword evidence="1" id="KW-1133">Transmembrane helix</keyword>
<evidence type="ECO:0000313" key="2">
    <source>
        <dbReference type="EMBL" id="CAG8362236.1"/>
    </source>
</evidence>